<dbReference type="EMBL" id="JAOPKD010000021">
    <property type="protein sequence ID" value="MCU4728172.1"/>
    <property type="molecule type" value="Genomic_DNA"/>
</dbReference>
<comment type="caution">
    <text evidence="4">The sequence shown here is derived from an EMBL/GenBank/DDBJ whole genome shotgun (WGS) entry which is preliminary data.</text>
</comment>
<dbReference type="AlphaFoldDB" id="A0AAE3IDD3"/>
<accession>A0AAE3IDD3</accession>
<dbReference type="RefSeq" id="WP_315910043.1">
    <property type="nucleotide sequence ID" value="NZ_JAOPKC010000024.1"/>
</dbReference>
<feature type="domain" description="DUF8160" evidence="2">
    <location>
        <begin position="3"/>
        <end position="130"/>
    </location>
</feature>
<evidence type="ECO:0000313" key="6">
    <source>
        <dbReference type="Proteomes" id="UP001209746"/>
    </source>
</evidence>
<feature type="region of interest" description="Disordered" evidence="1">
    <location>
        <begin position="1"/>
        <end position="59"/>
    </location>
</feature>
<evidence type="ECO:0000313" key="5">
    <source>
        <dbReference type="Proteomes" id="UP001208186"/>
    </source>
</evidence>
<dbReference type="Proteomes" id="UP001208186">
    <property type="component" value="Unassembled WGS sequence"/>
</dbReference>
<organism evidence="4 6">
    <name type="scientific">Halapricum hydrolyticum</name>
    <dbReference type="NCBI Taxonomy" id="2979991"/>
    <lineage>
        <taxon>Archaea</taxon>
        <taxon>Methanobacteriati</taxon>
        <taxon>Methanobacteriota</taxon>
        <taxon>Stenosarchaea group</taxon>
        <taxon>Halobacteria</taxon>
        <taxon>Halobacteriales</taxon>
        <taxon>Haloarculaceae</taxon>
        <taxon>Halapricum</taxon>
    </lineage>
</organism>
<evidence type="ECO:0000313" key="3">
    <source>
        <dbReference type="EMBL" id="MCU4719297.1"/>
    </source>
</evidence>
<dbReference type="InterPro" id="IPR058474">
    <property type="entry name" value="DUF8160"/>
</dbReference>
<proteinExistence type="predicted"/>
<evidence type="ECO:0000313" key="4">
    <source>
        <dbReference type="EMBL" id="MCU4728172.1"/>
    </source>
</evidence>
<dbReference type="EMBL" id="JAOPKC010000024">
    <property type="protein sequence ID" value="MCU4719297.1"/>
    <property type="molecule type" value="Genomic_DNA"/>
</dbReference>
<name>A0AAE3IDD3_9EURY</name>
<reference evidence="4" key="1">
    <citation type="submission" date="2023-02" db="EMBL/GenBank/DDBJ databases">
        <title>Enrichment on poylsaccharides allowed isolation of novel metabolic and taxonomic groups of Haloarchaea.</title>
        <authorList>
            <person name="Sorokin D.Y."/>
            <person name="Elcheninov A.G."/>
            <person name="Khizhniak T.V."/>
            <person name="Kolganova T.V."/>
            <person name="Kublanov I.V."/>
        </authorList>
    </citation>
    <scope>NUCLEOTIDE SEQUENCE</scope>
    <source>
        <strain evidence="3 5">HArc-curdl5-1</strain>
        <strain evidence="4">HArc-curdl7</strain>
    </source>
</reference>
<dbReference type="Pfam" id="PF26492">
    <property type="entry name" value="DUF8160"/>
    <property type="match status" value="1"/>
</dbReference>
<evidence type="ECO:0000259" key="2">
    <source>
        <dbReference type="Pfam" id="PF26492"/>
    </source>
</evidence>
<protein>
    <recommendedName>
        <fullName evidence="2">DUF8160 domain-containing protein</fullName>
    </recommendedName>
</protein>
<dbReference type="Proteomes" id="UP001209746">
    <property type="component" value="Unassembled WGS sequence"/>
</dbReference>
<feature type="compositionally biased region" description="Polar residues" evidence="1">
    <location>
        <begin position="19"/>
        <end position="46"/>
    </location>
</feature>
<evidence type="ECO:0000256" key="1">
    <source>
        <dbReference type="SAM" id="MobiDB-lite"/>
    </source>
</evidence>
<sequence>MTDDRSERLRKRRKRSTENVESNRQPSPASGNRGTEEQVASSNATSDDPESAVDDSVSIKEEQIGTYMYLPEFQTKELRRLYNVLKAEYEFEHDEEFEKNRHFYPLVVQYGLDTLNGMSTSEIRSHLEQLYE</sequence>
<gene>
    <name evidence="4" type="ORF">OB914_14545</name>
    <name evidence="3" type="ORF">OB916_14695</name>
</gene>
<keyword evidence="5" id="KW-1185">Reference proteome</keyword>